<dbReference type="Proteomes" id="UP000053911">
    <property type="component" value="Unassembled WGS sequence"/>
</dbReference>
<sequence length="89" mass="10069">MERAGIISFEHNTVTLIGVPENVDVYMEVVSRHDISWSTFYAGISIIFGVTGLWLNNIPLVIVSFIYLILAVIQHFKTYRVLSSGNHDE</sequence>
<keyword evidence="1" id="KW-1133">Transmembrane helix</keyword>
<dbReference type="AlphaFoldDB" id="A0A101EK22"/>
<reference evidence="3" key="1">
    <citation type="journal article" date="2015" name="MBio">
        <title>Genome-Resolved Metagenomic Analysis Reveals Roles for Candidate Phyla and Other Microbial Community Members in Biogeochemical Transformations in Oil Reservoirs.</title>
        <authorList>
            <person name="Hu P."/>
            <person name="Tom L."/>
            <person name="Singh A."/>
            <person name="Thomas B.C."/>
            <person name="Baker B.J."/>
            <person name="Piceno Y.M."/>
            <person name="Andersen G.L."/>
            <person name="Banfield J.F."/>
        </authorList>
    </citation>
    <scope>NUCLEOTIDE SEQUENCE [LARGE SCALE GENOMIC DNA]</scope>
</reference>
<accession>A0A101EK22</accession>
<dbReference type="PATRIC" id="fig|172049.5.peg.2138"/>
<gene>
    <name evidence="2" type="ORF">XD54_1880</name>
</gene>
<protein>
    <submittedName>
        <fullName evidence="2">Uncharacterized protein</fullName>
    </submittedName>
</protein>
<comment type="caution">
    <text evidence="2">The sequence shown here is derived from an EMBL/GenBank/DDBJ whole genome shotgun (WGS) entry which is preliminary data.</text>
</comment>
<dbReference type="RefSeq" id="WP_232194574.1">
    <property type="nucleotide sequence ID" value="NZ_LGFD01000058.1"/>
</dbReference>
<evidence type="ECO:0000256" key="1">
    <source>
        <dbReference type="SAM" id="Phobius"/>
    </source>
</evidence>
<evidence type="ECO:0000313" key="2">
    <source>
        <dbReference type="EMBL" id="KUK16829.1"/>
    </source>
</evidence>
<keyword evidence="1" id="KW-0812">Transmembrane</keyword>
<evidence type="ECO:0000313" key="3">
    <source>
        <dbReference type="Proteomes" id="UP000053911"/>
    </source>
</evidence>
<feature type="transmembrane region" description="Helical" evidence="1">
    <location>
        <begin position="40"/>
        <end position="73"/>
    </location>
</feature>
<keyword evidence="1" id="KW-0472">Membrane</keyword>
<organism evidence="2 3">
    <name type="scientific">Thermococcus sibiricus</name>
    <dbReference type="NCBI Taxonomy" id="172049"/>
    <lineage>
        <taxon>Archaea</taxon>
        <taxon>Methanobacteriati</taxon>
        <taxon>Methanobacteriota</taxon>
        <taxon>Thermococci</taxon>
        <taxon>Thermococcales</taxon>
        <taxon>Thermococcaceae</taxon>
        <taxon>Thermococcus</taxon>
    </lineage>
</organism>
<name>A0A101EK22_9EURY</name>
<dbReference type="EMBL" id="LGFD01000058">
    <property type="protein sequence ID" value="KUK16829.1"/>
    <property type="molecule type" value="Genomic_DNA"/>
</dbReference>
<proteinExistence type="predicted"/>